<dbReference type="Proteomes" id="UP001501725">
    <property type="component" value="Unassembled WGS sequence"/>
</dbReference>
<dbReference type="InterPro" id="IPR029068">
    <property type="entry name" value="Glyas_Bleomycin-R_OHBP_Dase"/>
</dbReference>
<dbReference type="SUPFAM" id="SSF54593">
    <property type="entry name" value="Glyoxalase/Bleomycin resistance protein/Dihydroxybiphenyl dioxygenase"/>
    <property type="match status" value="1"/>
</dbReference>
<feature type="signal peptide" evidence="1">
    <location>
        <begin position="1"/>
        <end position="34"/>
    </location>
</feature>
<accession>A0ABP8H7U3</accession>
<dbReference type="RefSeq" id="WP_345256618.1">
    <property type="nucleotide sequence ID" value="NZ_BAABGY010000008.1"/>
</dbReference>
<proteinExistence type="predicted"/>
<reference evidence="4" key="1">
    <citation type="journal article" date="2019" name="Int. J. Syst. Evol. Microbiol.">
        <title>The Global Catalogue of Microorganisms (GCM) 10K type strain sequencing project: providing services to taxonomists for standard genome sequencing and annotation.</title>
        <authorList>
            <consortium name="The Broad Institute Genomics Platform"/>
            <consortium name="The Broad Institute Genome Sequencing Center for Infectious Disease"/>
            <person name="Wu L."/>
            <person name="Ma J."/>
        </authorList>
    </citation>
    <scope>NUCLEOTIDE SEQUENCE [LARGE SCALE GENOMIC DNA]</scope>
    <source>
        <strain evidence="4">JCM 17919</strain>
    </source>
</reference>
<dbReference type="InterPro" id="IPR004360">
    <property type="entry name" value="Glyas_Fos-R_dOase_dom"/>
</dbReference>
<dbReference type="Gene3D" id="3.10.180.10">
    <property type="entry name" value="2,3-Dihydroxybiphenyl 1,2-Dioxygenase, domain 1"/>
    <property type="match status" value="1"/>
</dbReference>
<evidence type="ECO:0000259" key="2">
    <source>
        <dbReference type="PROSITE" id="PS51819"/>
    </source>
</evidence>
<evidence type="ECO:0000313" key="4">
    <source>
        <dbReference type="Proteomes" id="UP001501725"/>
    </source>
</evidence>
<keyword evidence="1" id="KW-0732">Signal</keyword>
<gene>
    <name evidence="3" type="ORF">GCM10023184_30540</name>
</gene>
<dbReference type="InterPro" id="IPR037523">
    <property type="entry name" value="VOC_core"/>
</dbReference>
<feature type="chain" id="PRO_5045628296" description="VOC domain-containing protein" evidence="1">
    <location>
        <begin position="35"/>
        <end position="179"/>
    </location>
</feature>
<comment type="caution">
    <text evidence="3">The sequence shown here is derived from an EMBL/GenBank/DDBJ whole genome shotgun (WGS) entry which is preliminary data.</text>
</comment>
<protein>
    <recommendedName>
        <fullName evidence="2">VOC domain-containing protein</fullName>
    </recommendedName>
</protein>
<organism evidence="3 4">
    <name type="scientific">Flaviaesturariibacter amylovorans</name>
    <dbReference type="NCBI Taxonomy" id="1084520"/>
    <lineage>
        <taxon>Bacteria</taxon>
        <taxon>Pseudomonadati</taxon>
        <taxon>Bacteroidota</taxon>
        <taxon>Chitinophagia</taxon>
        <taxon>Chitinophagales</taxon>
        <taxon>Chitinophagaceae</taxon>
        <taxon>Flaviaestuariibacter</taxon>
    </lineage>
</organism>
<sequence length="179" mass="20397">MKLPFLLPRYAPLRKLLTMSVLLLGAGISAAAQARDSSRLAPDLLSIVVTDIRIATEWYRDRLGFSTVREIDLPERDSLRIVFLKRDSFLLELVGKRTVFGIGSKVPGYDRFNDPRLAGFNKVSFRVPDIEAWERRLKAKGVLFHLPLIHDRNFGLRTFIIADPDGNLVQFVQYDAARQ</sequence>
<evidence type="ECO:0000256" key="1">
    <source>
        <dbReference type="SAM" id="SignalP"/>
    </source>
</evidence>
<dbReference type="Pfam" id="PF00903">
    <property type="entry name" value="Glyoxalase"/>
    <property type="match status" value="1"/>
</dbReference>
<feature type="domain" description="VOC" evidence="2">
    <location>
        <begin position="41"/>
        <end position="174"/>
    </location>
</feature>
<keyword evidence="4" id="KW-1185">Reference proteome</keyword>
<dbReference type="PROSITE" id="PS51819">
    <property type="entry name" value="VOC"/>
    <property type="match status" value="1"/>
</dbReference>
<dbReference type="EMBL" id="BAABGY010000008">
    <property type="protein sequence ID" value="GAA4335617.1"/>
    <property type="molecule type" value="Genomic_DNA"/>
</dbReference>
<evidence type="ECO:0000313" key="3">
    <source>
        <dbReference type="EMBL" id="GAA4335617.1"/>
    </source>
</evidence>
<name>A0ABP8H7U3_9BACT</name>